<dbReference type="GO" id="GO:0034220">
    <property type="term" value="P:monoatomic ion transmembrane transport"/>
    <property type="evidence" value="ECO:0007669"/>
    <property type="project" value="UniProtKB-KW"/>
</dbReference>
<dbReference type="Pfam" id="PF11744">
    <property type="entry name" value="ALMT"/>
    <property type="match status" value="2"/>
</dbReference>
<evidence type="ECO:0000256" key="3">
    <source>
        <dbReference type="ARBA" id="ARBA00022448"/>
    </source>
</evidence>
<evidence type="ECO:0000256" key="7">
    <source>
        <dbReference type="ARBA" id="ARBA00023136"/>
    </source>
</evidence>
<accession>A0A7J8SZJ7</accession>
<dbReference type="InterPro" id="IPR020966">
    <property type="entry name" value="ALMT"/>
</dbReference>
<evidence type="ECO:0000256" key="6">
    <source>
        <dbReference type="ARBA" id="ARBA00023065"/>
    </source>
</evidence>
<comment type="subcellular location">
    <subcellularLocation>
        <location evidence="1">Membrane</location>
        <topology evidence="1">Multi-pass membrane protein</topology>
    </subcellularLocation>
</comment>
<feature type="transmembrane region" description="Helical" evidence="9">
    <location>
        <begin position="21"/>
        <end position="39"/>
    </location>
</feature>
<comment type="caution">
    <text evidence="10">The sequence shown here is derived from an EMBL/GenBank/DDBJ whole genome shotgun (WGS) entry which is preliminary data.</text>
</comment>
<evidence type="ECO:0000256" key="4">
    <source>
        <dbReference type="ARBA" id="ARBA00022692"/>
    </source>
</evidence>
<keyword evidence="8" id="KW-0407">Ion channel</keyword>
<evidence type="ECO:0000256" key="9">
    <source>
        <dbReference type="SAM" id="Phobius"/>
    </source>
</evidence>
<dbReference type="EMBL" id="JABFAC010000012">
    <property type="protein sequence ID" value="MBA0630916.1"/>
    <property type="molecule type" value="Genomic_DNA"/>
</dbReference>
<gene>
    <name evidence="10" type="ORF">Godav_002964</name>
</gene>
<protein>
    <submittedName>
        <fullName evidence="10">Uncharacterized protein</fullName>
    </submittedName>
</protein>
<evidence type="ECO:0000256" key="1">
    <source>
        <dbReference type="ARBA" id="ARBA00004141"/>
    </source>
</evidence>
<dbReference type="Proteomes" id="UP000593561">
    <property type="component" value="Unassembled WGS sequence"/>
</dbReference>
<proteinExistence type="inferred from homology"/>
<keyword evidence="4 9" id="KW-0812">Transmembrane</keyword>
<keyword evidence="7 9" id="KW-0472">Membrane</keyword>
<dbReference type="GO" id="GO:0016020">
    <property type="term" value="C:membrane"/>
    <property type="evidence" value="ECO:0007669"/>
    <property type="project" value="UniProtKB-SubCell"/>
</dbReference>
<evidence type="ECO:0000256" key="2">
    <source>
        <dbReference type="ARBA" id="ARBA00007079"/>
    </source>
</evidence>
<dbReference type="AlphaFoldDB" id="A0A7J8SZJ7"/>
<sequence>MAAGVFTFARFFPKINARYDYGLLIFTLTFVLISVSGYQDNEILELAYKRLSTILLGSFTCIIVSIMVFPMITLKWLIPNKINPSYSDIKLFLILKIMKMHWQKQKFQVNQRDMVKMSLESGKALKELALSIKTMVKPFPADIHIQNSKSAAKSLNSLLKSSVGLWDDNMDLRELYQWPL</sequence>
<evidence type="ECO:0000256" key="5">
    <source>
        <dbReference type="ARBA" id="ARBA00022989"/>
    </source>
</evidence>
<dbReference type="PANTHER" id="PTHR31086">
    <property type="entry name" value="ALUMINUM-ACTIVATED MALATE TRANSPORTER 10"/>
    <property type="match status" value="1"/>
</dbReference>
<name>A0A7J8SZJ7_GOSDV</name>
<keyword evidence="6" id="KW-0406">Ion transport</keyword>
<keyword evidence="5 9" id="KW-1133">Transmembrane helix</keyword>
<feature type="transmembrane region" description="Helical" evidence="9">
    <location>
        <begin position="51"/>
        <end position="72"/>
    </location>
</feature>
<organism evidence="10 11">
    <name type="scientific">Gossypium davidsonii</name>
    <name type="common">Davidson's cotton</name>
    <name type="synonym">Gossypium klotzschianum subsp. davidsonii</name>
    <dbReference type="NCBI Taxonomy" id="34287"/>
    <lineage>
        <taxon>Eukaryota</taxon>
        <taxon>Viridiplantae</taxon>
        <taxon>Streptophyta</taxon>
        <taxon>Embryophyta</taxon>
        <taxon>Tracheophyta</taxon>
        <taxon>Spermatophyta</taxon>
        <taxon>Magnoliopsida</taxon>
        <taxon>eudicotyledons</taxon>
        <taxon>Gunneridae</taxon>
        <taxon>Pentapetalae</taxon>
        <taxon>rosids</taxon>
        <taxon>malvids</taxon>
        <taxon>Malvales</taxon>
        <taxon>Malvaceae</taxon>
        <taxon>Malvoideae</taxon>
        <taxon>Gossypium</taxon>
    </lineage>
</organism>
<dbReference type="GO" id="GO:0015743">
    <property type="term" value="P:malate transport"/>
    <property type="evidence" value="ECO:0007669"/>
    <property type="project" value="InterPro"/>
</dbReference>
<evidence type="ECO:0000313" key="10">
    <source>
        <dbReference type="EMBL" id="MBA0630916.1"/>
    </source>
</evidence>
<reference evidence="10 11" key="1">
    <citation type="journal article" date="2019" name="Genome Biol. Evol.">
        <title>Insights into the evolution of the New World diploid cottons (Gossypium, subgenus Houzingenia) based on genome sequencing.</title>
        <authorList>
            <person name="Grover C.E."/>
            <person name="Arick M.A. 2nd"/>
            <person name="Thrash A."/>
            <person name="Conover J.L."/>
            <person name="Sanders W.S."/>
            <person name="Peterson D.G."/>
            <person name="Frelichowski J.E."/>
            <person name="Scheffler J.A."/>
            <person name="Scheffler B.E."/>
            <person name="Wendel J.F."/>
        </authorList>
    </citation>
    <scope>NUCLEOTIDE SEQUENCE [LARGE SCALE GENOMIC DNA]</scope>
    <source>
        <strain evidence="10">27</strain>
        <tissue evidence="10">Leaf</tissue>
    </source>
</reference>
<evidence type="ECO:0000313" key="11">
    <source>
        <dbReference type="Proteomes" id="UP000593561"/>
    </source>
</evidence>
<evidence type="ECO:0000256" key="8">
    <source>
        <dbReference type="ARBA" id="ARBA00023303"/>
    </source>
</evidence>
<keyword evidence="3" id="KW-0813">Transport</keyword>
<keyword evidence="11" id="KW-1185">Reference proteome</keyword>
<comment type="similarity">
    <text evidence="2">Belongs to the aromatic acid exporter (TC 2.A.85) family.</text>
</comment>